<name>A0ABP9D1G6_9ACTN</name>
<dbReference type="PANTHER" id="PTHR42718">
    <property type="entry name" value="MAJOR FACILITATOR SUPERFAMILY MULTIDRUG TRANSPORTER MFSC"/>
    <property type="match status" value="1"/>
</dbReference>
<dbReference type="InterPro" id="IPR036259">
    <property type="entry name" value="MFS_trans_sf"/>
</dbReference>
<keyword evidence="9" id="KW-1185">Reference proteome</keyword>
<proteinExistence type="predicted"/>
<comment type="subcellular location">
    <subcellularLocation>
        <location evidence="1">Cell membrane</location>
        <topology evidence="1">Multi-pass membrane protein</topology>
    </subcellularLocation>
</comment>
<evidence type="ECO:0000313" key="8">
    <source>
        <dbReference type="EMBL" id="GAA4823323.1"/>
    </source>
</evidence>
<feature type="domain" description="Major facilitator superfamily (MFS) profile" evidence="7">
    <location>
        <begin position="12"/>
        <end position="455"/>
    </location>
</feature>
<evidence type="ECO:0000256" key="1">
    <source>
        <dbReference type="ARBA" id="ARBA00004651"/>
    </source>
</evidence>
<feature type="transmembrane region" description="Helical" evidence="6">
    <location>
        <begin position="168"/>
        <end position="187"/>
    </location>
</feature>
<keyword evidence="3 6" id="KW-0812">Transmembrane</keyword>
<dbReference type="EMBL" id="BAABKQ010000001">
    <property type="protein sequence ID" value="GAA4823323.1"/>
    <property type="molecule type" value="Genomic_DNA"/>
</dbReference>
<keyword evidence="5 6" id="KW-0472">Membrane</keyword>
<dbReference type="PANTHER" id="PTHR42718:SF9">
    <property type="entry name" value="MAJOR FACILITATOR SUPERFAMILY MULTIDRUG TRANSPORTER MFSC"/>
    <property type="match status" value="1"/>
</dbReference>
<protein>
    <submittedName>
        <fullName evidence="8">MFS transporter</fullName>
    </submittedName>
</protein>
<feature type="transmembrane region" description="Helical" evidence="6">
    <location>
        <begin position="336"/>
        <end position="354"/>
    </location>
</feature>
<feature type="transmembrane region" description="Helical" evidence="6">
    <location>
        <begin position="406"/>
        <end position="425"/>
    </location>
</feature>
<feature type="transmembrane region" description="Helical" evidence="6">
    <location>
        <begin position="305"/>
        <end position="324"/>
    </location>
</feature>
<reference evidence="9" key="1">
    <citation type="journal article" date="2019" name="Int. J. Syst. Evol. Microbiol.">
        <title>The Global Catalogue of Microorganisms (GCM) 10K type strain sequencing project: providing services to taxonomists for standard genome sequencing and annotation.</title>
        <authorList>
            <consortium name="The Broad Institute Genomics Platform"/>
            <consortium name="The Broad Institute Genome Sequencing Center for Infectious Disease"/>
            <person name="Wu L."/>
            <person name="Ma J."/>
        </authorList>
    </citation>
    <scope>NUCLEOTIDE SEQUENCE [LARGE SCALE GENOMIC DNA]</scope>
    <source>
        <strain evidence="9">JCM 18542</strain>
    </source>
</reference>
<gene>
    <name evidence="8" type="ORF">GCM10023353_35010</name>
</gene>
<dbReference type="SUPFAM" id="SSF103473">
    <property type="entry name" value="MFS general substrate transporter"/>
    <property type="match status" value="1"/>
</dbReference>
<accession>A0ABP9D1G6</accession>
<evidence type="ECO:0000259" key="7">
    <source>
        <dbReference type="PROSITE" id="PS50850"/>
    </source>
</evidence>
<feature type="transmembrane region" description="Helical" evidence="6">
    <location>
        <begin position="360"/>
        <end position="381"/>
    </location>
</feature>
<evidence type="ECO:0000313" key="9">
    <source>
        <dbReference type="Proteomes" id="UP001500839"/>
    </source>
</evidence>
<dbReference type="Pfam" id="PF07690">
    <property type="entry name" value="MFS_1"/>
    <property type="match status" value="1"/>
</dbReference>
<dbReference type="Gene3D" id="1.20.1720.10">
    <property type="entry name" value="Multidrug resistance protein D"/>
    <property type="match status" value="1"/>
</dbReference>
<feature type="transmembrane region" description="Helical" evidence="6">
    <location>
        <begin position="78"/>
        <end position="101"/>
    </location>
</feature>
<evidence type="ECO:0000256" key="6">
    <source>
        <dbReference type="SAM" id="Phobius"/>
    </source>
</evidence>
<keyword evidence="2" id="KW-0813">Transport</keyword>
<dbReference type="InterPro" id="IPR011701">
    <property type="entry name" value="MFS"/>
</dbReference>
<feature type="transmembrane region" description="Helical" evidence="6">
    <location>
        <begin position="208"/>
        <end position="226"/>
    </location>
</feature>
<feature type="transmembrane region" description="Helical" evidence="6">
    <location>
        <begin position="41"/>
        <end position="58"/>
    </location>
</feature>
<dbReference type="Gene3D" id="1.20.1250.20">
    <property type="entry name" value="MFS general substrate transporter like domains"/>
    <property type="match status" value="1"/>
</dbReference>
<evidence type="ECO:0000256" key="4">
    <source>
        <dbReference type="ARBA" id="ARBA00022989"/>
    </source>
</evidence>
<dbReference type="InterPro" id="IPR020846">
    <property type="entry name" value="MFS_dom"/>
</dbReference>
<feature type="transmembrane region" description="Helical" evidence="6">
    <location>
        <begin position="12"/>
        <end position="35"/>
    </location>
</feature>
<evidence type="ECO:0000256" key="5">
    <source>
        <dbReference type="ARBA" id="ARBA00023136"/>
    </source>
</evidence>
<comment type="caution">
    <text evidence="8">The sequence shown here is derived from an EMBL/GenBank/DDBJ whole genome shotgun (WGS) entry which is preliminary data.</text>
</comment>
<sequence length="462" mass="47916">MNSSGPRRLGPSVAALCLGTVLNPLNSSMIAVALVDFQRHFALDIATVTWVITSFYLCSAAMQPVMGRFADRFGAKRLFTVGMVLVVVTCALATFAPSFALVCVARVFMALGTATAYPSAVAMIGTLTARAQVSSTRPLGMIQMANTAGAAVGPVLGGVLVGVFGWPALFFVNVPLGLAAAAGVLWLTPADPPRERKPLRAIVIESDVPGIALFTAMLVCALIAVLGAIPGATWWLGAGALVSMAAFGWRELRCPTPFLDLRMLGRNRPLILVYAAFAVFNGVYYCAFYGLPELLQQSGGYDPEIVGLLMLPLAAVSVAGTPLAARAIDRWGVRTVMLVGSAALVVAAGLLWLLTLSIAAAVVAVLLALTGIPYCIVSIAANQGMYASARPEDSGVAAGILQTSRYLGAISATAVIGVAFESGATQEHWGVMVPVMVGLAVATLGLAAAWRPQSRMHPAAKG</sequence>
<dbReference type="PROSITE" id="PS50850">
    <property type="entry name" value="MFS"/>
    <property type="match status" value="1"/>
</dbReference>
<feature type="transmembrane region" description="Helical" evidence="6">
    <location>
        <begin position="270"/>
        <end position="290"/>
    </location>
</feature>
<evidence type="ECO:0000256" key="2">
    <source>
        <dbReference type="ARBA" id="ARBA00022448"/>
    </source>
</evidence>
<dbReference type="CDD" id="cd17321">
    <property type="entry name" value="MFS_MMR_MDR_like"/>
    <property type="match status" value="1"/>
</dbReference>
<dbReference type="RefSeq" id="WP_307810727.1">
    <property type="nucleotide sequence ID" value="NZ_BAABKQ010000001.1"/>
</dbReference>
<dbReference type="Proteomes" id="UP001500839">
    <property type="component" value="Unassembled WGS sequence"/>
</dbReference>
<evidence type="ECO:0000256" key="3">
    <source>
        <dbReference type="ARBA" id="ARBA00022692"/>
    </source>
</evidence>
<organism evidence="8 9">
    <name type="scientific">Tomitella cavernea</name>
    <dbReference type="NCBI Taxonomy" id="1387982"/>
    <lineage>
        <taxon>Bacteria</taxon>
        <taxon>Bacillati</taxon>
        <taxon>Actinomycetota</taxon>
        <taxon>Actinomycetes</taxon>
        <taxon>Mycobacteriales</taxon>
        <taxon>Tomitella</taxon>
    </lineage>
</organism>
<keyword evidence="4 6" id="KW-1133">Transmembrane helix</keyword>
<feature type="transmembrane region" description="Helical" evidence="6">
    <location>
        <begin position="232"/>
        <end position="249"/>
    </location>
</feature>
<feature type="transmembrane region" description="Helical" evidence="6">
    <location>
        <begin position="107"/>
        <end position="129"/>
    </location>
</feature>
<feature type="transmembrane region" description="Helical" evidence="6">
    <location>
        <begin position="141"/>
        <end position="162"/>
    </location>
</feature>
<feature type="transmembrane region" description="Helical" evidence="6">
    <location>
        <begin position="431"/>
        <end position="450"/>
    </location>
</feature>